<dbReference type="CDD" id="cd00198">
    <property type="entry name" value="vWFA"/>
    <property type="match status" value="1"/>
</dbReference>
<evidence type="ECO:0000256" key="1">
    <source>
        <dbReference type="ARBA" id="ARBA00022686"/>
    </source>
</evidence>
<feature type="domain" description="VWFA" evidence="2">
    <location>
        <begin position="230"/>
        <end position="434"/>
    </location>
</feature>
<dbReference type="SUPFAM" id="SSF53300">
    <property type="entry name" value="vWA-like"/>
    <property type="match status" value="1"/>
</dbReference>
<dbReference type="InterPro" id="IPR002035">
    <property type="entry name" value="VWF_A"/>
</dbReference>
<evidence type="ECO:0000313" key="4">
    <source>
        <dbReference type="Proteomes" id="UP000180246"/>
    </source>
</evidence>
<dbReference type="Gene3D" id="3.40.50.410">
    <property type="entry name" value="von Willebrand factor, type A domain"/>
    <property type="match status" value="1"/>
</dbReference>
<dbReference type="PANTHER" id="PTHR32097">
    <property type="entry name" value="CAMP-BINDING PROTEIN 1-RELATED"/>
    <property type="match status" value="1"/>
</dbReference>
<sequence length="448" mass="48495">MKQLERGERLPLAQSAPDGVLQADLSAQGLALDFACFALDAGGKLADERYMTFFNQPATPCGGVAQASVGADSRGFSFRLASLPAWVERLSIVASTDGGALMAQLQAGSLRLAGPQGEFARFDFSGRDFVGEKAVMLGELYRKDGGWRFMAVGQGFNGGLDALVRHFGGAVADETPPPAPPAPAPAPASPRAAAVDLEKRVAQAAPQLVNLVKSAAVSLEKAGLAQHRAKVCLVLDISGSMSTLYRKGLVQQFAERILALGCRFDDDGEIDVFLFGRNVHQGAPMGLSNWSNYIKRIIDEHPLEGDTRYGAAIEAVRRHYFPDGGGGERKAPVKAEVPVYVMFVTDGSTSDKPLTERQLRWASREPIFWQFMGIGKGRKSKAKALANFADSDFPFLEKLDELDGRLIDNADFFSVASPDEHSDGALYDLLMNEYPQWVRQARQRGLIV</sequence>
<reference evidence="3 4" key="1">
    <citation type="submission" date="2014-10" db="EMBL/GenBank/DDBJ databases">
        <authorList>
            <person name="Seo M.-J."/>
            <person name="Seok Y.J."/>
            <person name="Cha I.-T."/>
        </authorList>
    </citation>
    <scope>NUCLEOTIDE SEQUENCE [LARGE SCALE GENOMIC DNA]</scope>
    <source>
        <strain evidence="3 4">NEU</strain>
    </source>
</reference>
<dbReference type="EMBL" id="JRYB01000001">
    <property type="protein sequence ID" value="OIJ39523.1"/>
    <property type="molecule type" value="Genomic_DNA"/>
</dbReference>
<protein>
    <submittedName>
        <fullName evidence="3">TerD domain protein</fullName>
    </submittedName>
</protein>
<dbReference type="AlphaFoldDB" id="A0A1S2N3P4"/>
<dbReference type="SMART" id="SM00327">
    <property type="entry name" value="VWA"/>
    <property type="match status" value="1"/>
</dbReference>
<dbReference type="RefSeq" id="WP_071360107.1">
    <property type="nucleotide sequence ID" value="NZ_JRYB01000001.1"/>
</dbReference>
<dbReference type="Pfam" id="PF02342">
    <property type="entry name" value="TerD"/>
    <property type="match status" value="1"/>
</dbReference>
<dbReference type="InterPro" id="IPR036465">
    <property type="entry name" value="vWFA_dom_sf"/>
</dbReference>
<dbReference type="InterPro" id="IPR051324">
    <property type="entry name" value="Stress/Tellurium_Resist"/>
</dbReference>
<proteinExistence type="predicted"/>
<evidence type="ECO:0000259" key="2">
    <source>
        <dbReference type="PROSITE" id="PS50234"/>
    </source>
</evidence>
<dbReference type="GO" id="GO:0046690">
    <property type="term" value="P:response to tellurium ion"/>
    <property type="evidence" value="ECO:0007669"/>
    <property type="project" value="UniProtKB-KW"/>
</dbReference>
<organism evidence="3 4">
    <name type="scientific">Massilia timonae</name>
    <dbReference type="NCBI Taxonomy" id="47229"/>
    <lineage>
        <taxon>Bacteria</taxon>
        <taxon>Pseudomonadati</taxon>
        <taxon>Pseudomonadota</taxon>
        <taxon>Betaproteobacteria</taxon>
        <taxon>Burkholderiales</taxon>
        <taxon>Oxalobacteraceae</taxon>
        <taxon>Telluria group</taxon>
        <taxon>Massilia</taxon>
    </lineage>
</organism>
<comment type="caution">
    <text evidence="3">The sequence shown here is derived from an EMBL/GenBank/DDBJ whole genome shotgun (WGS) entry which is preliminary data.</text>
</comment>
<keyword evidence="1" id="KW-0778">Tellurium resistance</keyword>
<name>A0A1S2N3P4_9BURK</name>
<dbReference type="Pfam" id="PF10138">
    <property type="entry name" value="vWA-TerF-like"/>
    <property type="match status" value="1"/>
</dbReference>
<dbReference type="InterPro" id="IPR019303">
    <property type="entry name" value="vWA_TerF_C"/>
</dbReference>
<accession>A0A1S2N3P4</accession>
<dbReference type="PROSITE" id="PS50234">
    <property type="entry name" value="VWFA"/>
    <property type="match status" value="1"/>
</dbReference>
<dbReference type="CDD" id="cd06974">
    <property type="entry name" value="TerD_like"/>
    <property type="match status" value="1"/>
</dbReference>
<dbReference type="Proteomes" id="UP000180246">
    <property type="component" value="Unassembled WGS sequence"/>
</dbReference>
<dbReference type="InterPro" id="IPR003325">
    <property type="entry name" value="TerD"/>
</dbReference>
<dbReference type="PANTHER" id="PTHR32097:SF3">
    <property type="entry name" value="TELLURITE RESISTANCE PROTEIN"/>
    <property type="match status" value="1"/>
</dbReference>
<evidence type="ECO:0000313" key="3">
    <source>
        <dbReference type="EMBL" id="OIJ39523.1"/>
    </source>
</evidence>
<dbReference type="Gene3D" id="2.60.60.30">
    <property type="entry name" value="sav2460 like domains"/>
    <property type="match status" value="1"/>
</dbReference>
<gene>
    <name evidence="3" type="ORF">LO55_219</name>
</gene>